<dbReference type="EMBL" id="QGKY02000164">
    <property type="protein sequence ID" value="KAF2594864.1"/>
    <property type="molecule type" value="Genomic_DNA"/>
</dbReference>
<dbReference type="AlphaFoldDB" id="A0A8S9KJF9"/>
<evidence type="ECO:0000313" key="1">
    <source>
        <dbReference type="EMBL" id="KAF2594864.1"/>
    </source>
</evidence>
<protein>
    <submittedName>
        <fullName evidence="1">Uncharacterized protein</fullName>
    </submittedName>
</protein>
<proteinExistence type="predicted"/>
<name>A0A8S9KJF9_BRACR</name>
<reference evidence="1" key="1">
    <citation type="submission" date="2019-12" db="EMBL/GenBank/DDBJ databases">
        <title>Genome sequencing and annotation of Brassica cretica.</title>
        <authorList>
            <person name="Studholme D.J."/>
            <person name="Sarris P.F."/>
        </authorList>
    </citation>
    <scope>NUCLEOTIDE SEQUENCE</scope>
    <source>
        <strain evidence="2">PFS-001/15</strain>
        <strain evidence="1">PFS-102/07</strain>
        <tissue evidence="1">Leaf</tissue>
    </source>
</reference>
<accession>A0A8S9KJF9</accession>
<comment type="caution">
    <text evidence="1">The sequence shown here is derived from an EMBL/GenBank/DDBJ whole genome shotgun (WGS) entry which is preliminary data.</text>
</comment>
<dbReference type="EMBL" id="QGKW02000276">
    <property type="protein sequence ID" value="KAF2606069.1"/>
    <property type="molecule type" value="Genomic_DNA"/>
</dbReference>
<gene>
    <name evidence="2" type="ORF">F2Q68_00044900</name>
    <name evidence="1" type="ORF">F2Q70_00043887</name>
</gene>
<organism evidence="1">
    <name type="scientific">Brassica cretica</name>
    <name type="common">Mustard</name>
    <dbReference type="NCBI Taxonomy" id="69181"/>
    <lineage>
        <taxon>Eukaryota</taxon>
        <taxon>Viridiplantae</taxon>
        <taxon>Streptophyta</taxon>
        <taxon>Embryophyta</taxon>
        <taxon>Tracheophyta</taxon>
        <taxon>Spermatophyta</taxon>
        <taxon>Magnoliopsida</taxon>
        <taxon>eudicotyledons</taxon>
        <taxon>Gunneridae</taxon>
        <taxon>Pentapetalae</taxon>
        <taxon>rosids</taxon>
        <taxon>malvids</taxon>
        <taxon>Brassicales</taxon>
        <taxon>Brassicaceae</taxon>
        <taxon>Brassiceae</taxon>
        <taxon>Brassica</taxon>
    </lineage>
</organism>
<dbReference type="Proteomes" id="UP000712281">
    <property type="component" value="Unassembled WGS sequence"/>
</dbReference>
<evidence type="ECO:0000313" key="2">
    <source>
        <dbReference type="EMBL" id="KAF2606069.1"/>
    </source>
</evidence>
<sequence>MQQFRMALSYDPLCWETYGEICSLARNLRADLYIFFDILPLPYQVLDALLPKLYKNMCRPEWEGLMSECLNSNKEKDSYVAVIWRAKNCFDEIAVKDVHIWTALISGYYAPSKAGADILLDPLSMGGLTAA</sequence>